<organism evidence="9 10">
    <name type="scientific">Halohasta litorea</name>
    <dbReference type="NCBI Taxonomy" id="869891"/>
    <lineage>
        <taxon>Archaea</taxon>
        <taxon>Methanobacteriati</taxon>
        <taxon>Methanobacteriota</taxon>
        <taxon>Stenosarchaea group</taxon>
        <taxon>Halobacteria</taxon>
        <taxon>Halobacteriales</taxon>
        <taxon>Haloferacaceae</taxon>
        <taxon>Halohasta</taxon>
    </lineage>
</organism>
<reference evidence="9 10" key="1">
    <citation type="journal article" date="2019" name="Int. J. Syst. Evol. Microbiol.">
        <title>The Global Catalogue of Microorganisms (GCM) 10K type strain sequencing project: providing services to taxonomists for standard genome sequencing and annotation.</title>
        <authorList>
            <consortium name="The Broad Institute Genomics Platform"/>
            <consortium name="The Broad Institute Genome Sequencing Center for Infectious Disease"/>
            <person name="Wu L."/>
            <person name="Ma J."/>
        </authorList>
    </citation>
    <scope>NUCLEOTIDE SEQUENCE [LARGE SCALE GENOMIC DNA]</scope>
    <source>
        <strain evidence="9 10">CGMCC 1.10593</strain>
    </source>
</reference>
<dbReference type="PANTHER" id="PTHR43652:SF2">
    <property type="entry name" value="BASIC AMINO ACID ANTIPORTER YFCC-RELATED"/>
    <property type="match status" value="1"/>
</dbReference>
<dbReference type="GO" id="GO:0016020">
    <property type="term" value="C:membrane"/>
    <property type="evidence" value="ECO:0007669"/>
    <property type="project" value="UniProtKB-SubCell"/>
</dbReference>
<dbReference type="Pfam" id="PF02080">
    <property type="entry name" value="TrkA_C"/>
    <property type="match status" value="2"/>
</dbReference>
<feature type="transmembrane region" description="Helical" evidence="7">
    <location>
        <begin position="406"/>
        <end position="438"/>
    </location>
</feature>
<dbReference type="InterPro" id="IPR036721">
    <property type="entry name" value="RCK_C_sf"/>
</dbReference>
<dbReference type="InterPro" id="IPR004680">
    <property type="entry name" value="Cit_transptr-like_dom"/>
</dbReference>
<evidence type="ECO:0000256" key="2">
    <source>
        <dbReference type="ARBA" id="ARBA00022448"/>
    </source>
</evidence>
<accession>A0ABD6D9Q0</accession>
<comment type="caution">
    <text evidence="9">The sequence shown here is derived from an EMBL/GenBank/DDBJ whole genome shotgun (WGS) entry which is preliminary data.</text>
</comment>
<dbReference type="PROSITE" id="PS01271">
    <property type="entry name" value="NA_SULFATE"/>
    <property type="match status" value="1"/>
</dbReference>
<feature type="transmembrane region" description="Helical" evidence="7">
    <location>
        <begin position="135"/>
        <end position="160"/>
    </location>
</feature>
<dbReference type="InterPro" id="IPR006037">
    <property type="entry name" value="RCK_C"/>
</dbReference>
<dbReference type="Proteomes" id="UP001597052">
    <property type="component" value="Unassembled WGS sequence"/>
</dbReference>
<keyword evidence="5 7" id="KW-1133">Transmembrane helix</keyword>
<evidence type="ECO:0000256" key="6">
    <source>
        <dbReference type="ARBA" id="ARBA00023136"/>
    </source>
</evidence>
<feature type="transmembrane region" description="Helical" evidence="7">
    <location>
        <begin position="48"/>
        <end position="66"/>
    </location>
</feature>
<dbReference type="EMBL" id="JBHUDM010000004">
    <property type="protein sequence ID" value="MFD1643050.1"/>
    <property type="molecule type" value="Genomic_DNA"/>
</dbReference>
<evidence type="ECO:0000313" key="10">
    <source>
        <dbReference type="Proteomes" id="UP001597052"/>
    </source>
</evidence>
<feature type="domain" description="RCK C-terminal" evidence="8">
    <location>
        <begin position="211"/>
        <end position="295"/>
    </location>
</feature>
<feature type="transmembrane region" description="Helical" evidence="7">
    <location>
        <begin position="477"/>
        <end position="502"/>
    </location>
</feature>
<dbReference type="PROSITE" id="PS51202">
    <property type="entry name" value="RCK_C"/>
    <property type="match status" value="2"/>
</dbReference>
<comment type="subcellular location">
    <subcellularLocation>
        <location evidence="1">Membrane</location>
        <topology evidence="1">Multi-pass membrane protein</topology>
    </subcellularLocation>
</comment>
<gene>
    <name evidence="9" type="ORF">ACFSBW_14330</name>
</gene>
<keyword evidence="6 7" id="KW-0472">Membrane</keyword>
<keyword evidence="4" id="KW-0677">Repeat</keyword>
<protein>
    <submittedName>
        <fullName evidence="9">SLC13 family permease</fullName>
    </submittedName>
</protein>
<keyword evidence="3 7" id="KW-0812">Transmembrane</keyword>
<dbReference type="AlphaFoldDB" id="A0ABD6D9Q0"/>
<evidence type="ECO:0000256" key="3">
    <source>
        <dbReference type="ARBA" id="ARBA00022692"/>
    </source>
</evidence>
<feature type="transmembrane region" description="Helical" evidence="7">
    <location>
        <begin position="450"/>
        <end position="468"/>
    </location>
</feature>
<evidence type="ECO:0000259" key="8">
    <source>
        <dbReference type="PROSITE" id="PS51202"/>
    </source>
</evidence>
<dbReference type="SUPFAM" id="SSF116726">
    <property type="entry name" value="TrkA C-terminal domain-like"/>
    <property type="match status" value="2"/>
</dbReference>
<dbReference type="Pfam" id="PF03600">
    <property type="entry name" value="CitMHS"/>
    <property type="match status" value="1"/>
</dbReference>
<dbReference type="InterPro" id="IPR031312">
    <property type="entry name" value="Na/sul_symport_CS"/>
</dbReference>
<dbReference type="RefSeq" id="WP_303646957.1">
    <property type="nucleotide sequence ID" value="NZ_JANHDJ010000004.1"/>
</dbReference>
<feature type="transmembrane region" description="Helical" evidence="7">
    <location>
        <begin position="180"/>
        <end position="202"/>
    </location>
</feature>
<evidence type="ECO:0000256" key="4">
    <source>
        <dbReference type="ARBA" id="ARBA00022737"/>
    </source>
</evidence>
<evidence type="ECO:0000256" key="5">
    <source>
        <dbReference type="ARBA" id="ARBA00022989"/>
    </source>
</evidence>
<name>A0ABD6D9Q0_9EURY</name>
<feature type="transmembrane region" description="Helical" evidence="7">
    <location>
        <begin position="533"/>
        <end position="554"/>
    </location>
</feature>
<feature type="domain" description="RCK C-terminal" evidence="8">
    <location>
        <begin position="303"/>
        <end position="388"/>
    </location>
</feature>
<dbReference type="Gene3D" id="3.30.70.1450">
    <property type="entry name" value="Regulator of K+ conductance, C-terminal domain"/>
    <property type="match status" value="2"/>
</dbReference>
<keyword evidence="10" id="KW-1185">Reference proteome</keyword>
<keyword evidence="2" id="KW-0813">Transport</keyword>
<evidence type="ECO:0000256" key="1">
    <source>
        <dbReference type="ARBA" id="ARBA00004141"/>
    </source>
</evidence>
<dbReference type="InterPro" id="IPR051679">
    <property type="entry name" value="DASS-Related_Transporters"/>
</dbReference>
<feature type="transmembrane region" description="Helical" evidence="7">
    <location>
        <begin position="574"/>
        <end position="594"/>
    </location>
</feature>
<evidence type="ECO:0000313" key="9">
    <source>
        <dbReference type="EMBL" id="MFD1643050.1"/>
    </source>
</evidence>
<sequence length="596" mass="63413">MMVVFAVILLALLLFVTEPVPIDITAIALVVVLVVLEPWTTITPADGLSGFASSATITVLAMFILSEGVRRTGVVKQLGDRVVDWTKDSPLKQLGAVVGISGGSAGFVNNTPVVAVMIPMAISIAKQTNSSPSKLLMPISFASMMGGTLTLIGTSTNILASDVWDRVGGPATEPFSMFEFTAVGLIVLAVGSLYLLTVGRYLTPERIKPELELTAEFELADYLTEVVVREESPLVGRTIQESLQTLAVDVDIVHLVRDGETFGEPLARKELREGDILLVRTDRETLLELIDTEGVDLLPQTTHHDADFETDADGTLIEAVVLPGTNLIGETLASLNFRGRYDATVLAIRRGNAVIRQRMDHTPLRGGDTLLLETTGETADRLIRNRAFVVAQDPDWTSYRRSKTPVALGIVAGVVAVAAVGWLPIVVSALAGVVAMVVSGCLKPTEIYDAVDWNVIFLLAGVIPLGIAMEQTGAAEWLAALVVAGSADFAPLVVLGVFYLLTSLLTNLVSNNASVVLLIPVAFDVATAIGANAFSFVLAVTFAASTAFITPVGYQTNLMVYGPGGYRFSDFFRVGAPLQLLLAVVTTLSIGWLYGV</sequence>
<dbReference type="PANTHER" id="PTHR43652">
    <property type="entry name" value="BASIC AMINO ACID ANTIPORTER YFCC-RELATED"/>
    <property type="match status" value="1"/>
</dbReference>
<evidence type="ECO:0000256" key="7">
    <source>
        <dbReference type="SAM" id="Phobius"/>
    </source>
</evidence>
<proteinExistence type="predicted"/>
<feature type="transmembrane region" description="Helical" evidence="7">
    <location>
        <begin position="508"/>
        <end position="526"/>
    </location>
</feature>